<evidence type="ECO:0000313" key="10">
    <source>
        <dbReference type="Proteomes" id="UP001626593"/>
    </source>
</evidence>
<dbReference type="InterPro" id="IPR051906">
    <property type="entry name" value="TolC-like"/>
</dbReference>
<comment type="similarity">
    <text evidence="2">Belongs to the outer membrane factor (OMF) (TC 1.B.17) family.</text>
</comment>
<dbReference type="Proteomes" id="UP001626593">
    <property type="component" value="Chromosome"/>
</dbReference>
<keyword evidence="3" id="KW-0813">Transport</keyword>
<keyword evidence="10" id="KW-1185">Reference proteome</keyword>
<dbReference type="Gene3D" id="1.20.1600.10">
    <property type="entry name" value="Outer membrane efflux proteins (OEP)"/>
    <property type="match status" value="1"/>
</dbReference>
<evidence type="ECO:0000313" key="9">
    <source>
        <dbReference type="EMBL" id="WRL45830.1"/>
    </source>
</evidence>
<evidence type="ECO:0000256" key="8">
    <source>
        <dbReference type="SAM" id="SignalP"/>
    </source>
</evidence>
<evidence type="ECO:0000256" key="1">
    <source>
        <dbReference type="ARBA" id="ARBA00004442"/>
    </source>
</evidence>
<dbReference type="SUPFAM" id="SSF56954">
    <property type="entry name" value="Outer membrane efflux proteins (OEP)"/>
    <property type="match status" value="1"/>
</dbReference>
<organism evidence="9 10">
    <name type="scientific">Aromatoleum evansii</name>
    <name type="common">Azoarcus evansii</name>
    <dbReference type="NCBI Taxonomy" id="59406"/>
    <lineage>
        <taxon>Bacteria</taxon>
        <taxon>Pseudomonadati</taxon>
        <taxon>Pseudomonadota</taxon>
        <taxon>Betaproteobacteria</taxon>
        <taxon>Rhodocyclales</taxon>
        <taxon>Rhodocyclaceae</taxon>
        <taxon>Aromatoleum</taxon>
    </lineage>
</organism>
<name>A0ABZ1AK28_AROEV</name>
<dbReference type="PANTHER" id="PTHR30026:SF20">
    <property type="entry name" value="OUTER MEMBRANE PROTEIN TOLC"/>
    <property type="match status" value="1"/>
</dbReference>
<feature type="chain" id="PRO_5045820293" evidence="8">
    <location>
        <begin position="32"/>
        <end position="455"/>
    </location>
</feature>
<keyword evidence="7" id="KW-0998">Cell outer membrane</keyword>
<feature type="signal peptide" evidence="8">
    <location>
        <begin position="1"/>
        <end position="31"/>
    </location>
</feature>
<dbReference type="PANTHER" id="PTHR30026">
    <property type="entry name" value="OUTER MEMBRANE PROTEIN TOLC"/>
    <property type="match status" value="1"/>
</dbReference>
<keyword evidence="4" id="KW-1134">Transmembrane beta strand</keyword>
<dbReference type="InterPro" id="IPR003423">
    <property type="entry name" value="OMP_efflux"/>
</dbReference>
<evidence type="ECO:0000256" key="6">
    <source>
        <dbReference type="ARBA" id="ARBA00023136"/>
    </source>
</evidence>
<protein>
    <submittedName>
        <fullName evidence="9">TolC family protein</fullName>
    </submittedName>
</protein>
<comment type="subcellular location">
    <subcellularLocation>
        <location evidence="1">Cell outer membrane</location>
    </subcellularLocation>
</comment>
<dbReference type="RefSeq" id="WP_407278819.1">
    <property type="nucleotide sequence ID" value="NZ_CP141259.1"/>
</dbReference>
<gene>
    <name evidence="9" type="ORF">U5817_21925</name>
</gene>
<evidence type="ECO:0000256" key="7">
    <source>
        <dbReference type="ARBA" id="ARBA00023237"/>
    </source>
</evidence>
<accession>A0ABZ1AK28</accession>
<reference evidence="9 10" key="1">
    <citation type="submission" date="2023-12" db="EMBL/GenBank/DDBJ databases">
        <title>A. evansii MAY27, complete genome.</title>
        <authorList>
            <person name="Wang Y."/>
        </authorList>
    </citation>
    <scope>NUCLEOTIDE SEQUENCE [LARGE SCALE GENOMIC DNA]</scope>
    <source>
        <strain evidence="9 10">MAY27</strain>
    </source>
</reference>
<sequence length="455" mass="48803">MHSSNAGTQRRALAAALLIPGLLAVAATVQAQGAGTPPAPPAARSFPVAPAAATAADPATPLGADIAGLLQHARGTNPAFAAQRAETAAARERVDSAGALPDPNFQVELMDFTNEMRGGGTTLVPGQVGETRYRFIQPLPGWGKRELQTRTAAAKADEATARLDAEWLDLALTIKQAWLRYYAADREAALARESLALLGGLEEATLARYRQGLAPQQAVLRAQREITSQRLAQVGIEQRRRAAAAALNGLLARAPHEPLAAPAEPSALPAVLPLPALVERARANNPALSADAHAIEAARLERERTWADRYPDYSIGLTNNRPRGEDQSWDLMFEVMIPLQQSARRAREREAAHMVAAADAKREATASRLGGEIGSAWATFTSAQETQRLLRGTLLPQAQATRDATRSAFETGRVDFDAVLEAERQLVDTRMSLLQAEVEARMALFEIEKLVGESL</sequence>
<evidence type="ECO:0000256" key="3">
    <source>
        <dbReference type="ARBA" id="ARBA00022448"/>
    </source>
</evidence>
<dbReference type="EMBL" id="CP141259">
    <property type="protein sequence ID" value="WRL45830.1"/>
    <property type="molecule type" value="Genomic_DNA"/>
</dbReference>
<keyword evidence="5" id="KW-0812">Transmembrane</keyword>
<keyword evidence="6" id="KW-0472">Membrane</keyword>
<proteinExistence type="inferred from homology"/>
<keyword evidence="8" id="KW-0732">Signal</keyword>
<evidence type="ECO:0000256" key="4">
    <source>
        <dbReference type="ARBA" id="ARBA00022452"/>
    </source>
</evidence>
<evidence type="ECO:0000256" key="5">
    <source>
        <dbReference type="ARBA" id="ARBA00022692"/>
    </source>
</evidence>
<evidence type="ECO:0000256" key="2">
    <source>
        <dbReference type="ARBA" id="ARBA00007613"/>
    </source>
</evidence>
<dbReference type="Pfam" id="PF02321">
    <property type="entry name" value="OEP"/>
    <property type="match status" value="2"/>
</dbReference>